<keyword evidence="4" id="KW-1185">Reference proteome</keyword>
<dbReference type="InterPro" id="IPR002878">
    <property type="entry name" value="ChsH2_C"/>
</dbReference>
<dbReference type="InterPro" id="IPR052513">
    <property type="entry name" value="Thioester_dehydratase-like"/>
</dbReference>
<sequence length="125" mass="14127">MMGLYDKPMWESIRAGAMKLQRCKHCATWLYPPGPSCPKCLSPELEWTPVSGEGKIVSWVVFHRHYLPAYPPPYNAIAVRLAEGPTMISNLEGAMPEDGCIGRAMRLIYVTMPDGVMLPRWRYEG</sequence>
<dbReference type="Pfam" id="PF12172">
    <property type="entry name" value="zf-ChsH2"/>
    <property type="match status" value="1"/>
</dbReference>
<dbReference type="InterPro" id="IPR022002">
    <property type="entry name" value="ChsH2_Znr"/>
</dbReference>
<gene>
    <name evidence="3" type="ORF">HRJ53_17945</name>
</gene>
<dbReference type="AlphaFoldDB" id="A0A7V8NST6"/>
<evidence type="ECO:0000259" key="2">
    <source>
        <dbReference type="Pfam" id="PF12172"/>
    </source>
</evidence>
<evidence type="ECO:0000259" key="1">
    <source>
        <dbReference type="Pfam" id="PF01796"/>
    </source>
</evidence>
<feature type="domain" description="ChsH2 rubredoxin-like zinc ribbon" evidence="2">
    <location>
        <begin position="10"/>
        <end position="46"/>
    </location>
</feature>
<accession>A0A7V8NST6</accession>
<dbReference type="PANTHER" id="PTHR34075">
    <property type="entry name" value="BLR3430 PROTEIN"/>
    <property type="match status" value="1"/>
</dbReference>
<feature type="domain" description="ChsH2 C-terminal OB-fold" evidence="1">
    <location>
        <begin position="47"/>
        <end position="106"/>
    </location>
</feature>
<proteinExistence type="predicted"/>
<dbReference type="InterPro" id="IPR012340">
    <property type="entry name" value="NA-bd_OB-fold"/>
</dbReference>
<protein>
    <submittedName>
        <fullName evidence="3">OB-fold domain-containing protein</fullName>
    </submittedName>
</protein>
<dbReference type="Proteomes" id="UP000567293">
    <property type="component" value="Unassembled WGS sequence"/>
</dbReference>
<dbReference type="SUPFAM" id="SSF50249">
    <property type="entry name" value="Nucleic acid-binding proteins"/>
    <property type="match status" value="1"/>
</dbReference>
<dbReference type="Pfam" id="PF01796">
    <property type="entry name" value="OB_ChsH2_C"/>
    <property type="match status" value="1"/>
</dbReference>
<dbReference type="Gene3D" id="6.10.30.10">
    <property type="match status" value="1"/>
</dbReference>
<evidence type="ECO:0000313" key="4">
    <source>
        <dbReference type="Proteomes" id="UP000567293"/>
    </source>
</evidence>
<dbReference type="EMBL" id="JACDQQ010001716">
    <property type="protein sequence ID" value="MBA0086868.1"/>
    <property type="molecule type" value="Genomic_DNA"/>
</dbReference>
<evidence type="ECO:0000313" key="3">
    <source>
        <dbReference type="EMBL" id="MBA0086868.1"/>
    </source>
</evidence>
<dbReference type="PANTHER" id="PTHR34075:SF5">
    <property type="entry name" value="BLR3430 PROTEIN"/>
    <property type="match status" value="1"/>
</dbReference>
<organism evidence="3 4">
    <name type="scientific">Candidatus Acidiferrum panamense</name>
    <dbReference type="NCBI Taxonomy" id="2741543"/>
    <lineage>
        <taxon>Bacteria</taxon>
        <taxon>Pseudomonadati</taxon>
        <taxon>Acidobacteriota</taxon>
        <taxon>Terriglobia</taxon>
        <taxon>Candidatus Acidiferrales</taxon>
        <taxon>Candidatus Acidiferrum</taxon>
    </lineage>
</organism>
<name>A0A7V8NST6_9BACT</name>
<comment type="caution">
    <text evidence="3">The sequence shown here is derived from an EMBL/GenBank/DDBJ whole genome shotgun (WGS) entry which is preliminary data.</text>
</comment>
<reference evidence="3" key="1">
    <citation type="submission" date="2020-06" db="EMBL/GenBank/DDBJ databases">
        <title>Legume-microbial interactions unlock mineral nutrients during tropical forest succession.</title>
        <authorList>
            <person name="Epihov D.Z."/>
        </authorList>
    </citation>
    <scope>NUCLEOTIDE SEQUENCE [LARGE SCALE GENOMIC DNA]</scope>
    <source>
        <strain evidence="3">Pan2503</strain>
    </source>
</reference>